<accession>A0A084AKA7</accession>
<keyword evidence="8" id="KW-0010">Activator</keyword>
<dbReference type="GO" id="GO:0003712">
    <property type="term" value="F:transcription coregulator activity"/>
    <property type="evidence" value="ECO:0007669"/>
    <property type="project" value="InterPro"/>
</dbReference>
<dbReference type="HOGENOM" id="CLU_015164_0_0_1"/>
<evidence type="ECO:0000256" key="5">
    <source>
        <dbReference type="ARBA" id="ARBA00023163"/>
    </source>
</evidence>
<name>A0A084AKA7_STACB</name>
<evidence type="ECO:0000256" key="4">
    <source>
        <dbReference type="ARBA" id="ARBA00023015"/>
    </source>
</evidence>
<dbReference type="OrthoDB" id="5319830at2759"/>
<organism evidence="10 11">
    <name type="scientific">Stachybotrys chartarum (strain CBS 109288 / IBT 7711)</name>
    <name type="common">Toxic black mold</name>
    <name type="synonym">Stilbospora chartarum</name>
    <dbReference type="NCBI Taxonomy" id="1280523"/>
    <lineage>
        <taxon>Eukaryota</taxon>
        <taxon>Fungi</taxon>
        <taxon>Dikarya</taxon>
        <taxon>Ascomycota</taxon>
        <taxon>Pezizomycotina</taxon>
        <taxon>Sordariomycetes</taxon>
        <taxon>Hypocreomycetidae</taxon>
        <taxon>Hypocreales</taxon>
        <taxon>Stachybotryaceae</taxon>
        <taxon>Stachybotrys</taxon>
    </lineage>
</organism>
<evidence type="ECO:0000256" key="8">
    <source>
        <dbReference type="RuleBase" id="RU364140"/>
    </source>
</evidence>
<evidence type="ECO:0000256" key="2">
    <source>
        <dbReference type="ARBA" id="ARBA00005635"/>
    </source>
</evidence>
<evidence type="ECO:0000256" key="1">
    <source>
        <dbReference type="ARBA" id="ARBA00004123"/>
    </source>
</evidence>
<dbReference type="EMBL" id="KL648688">
    <property type="protein sequence ID" value="KEY65736.1"/>
    <property type="molecule type" value="Genomic_DNA"/>
</dbReference>
<comment type="subcellular location">
    <subcellularLocation>
        <location evidence="1 8">Nucleus</location>
    </subcellularLocation>
</comment>
<dbReference type="Pfam" id="PF10156">
    <property type="entry name" value="Med17"/>
    <property type="match status" value="1"/>
</dbReference>
<proteinExistence type="inferred from homology"/>
<sequence length="639" mass="70084">MTADDGPPLSLRPFPVANQKPKTLAEFIARVNAQPGGFRATTKEKLEEEIRASESKDGAADGEDVQMSDGEGDDSASNEGEPESSIKDPNQARMEVLRDMDIMGNTAMLTLDFLSLLLSKYNPTHASQTLSQQLRDMVGIGTLGADKLYESSMTEEKAKNQAQVAAGWTLMETNKTRDAAEEATAFLEKEMEAEGKYWDDVVSVQKAGWSVCRMPNERHTLGVRFGFSEAAPEFRANSLAPLRRADDGSVQLDSGRLGGVSERLLVTYEKDGQVVSRSSLPPPISDDAPLEARVLEARNTIYSQELWHELTRESRTLVAYDVRLEGSRLTCEVDSSTRIIVELVPLETLRAADEQPQDGLVAEAISLALHILLGHAHRTNELVRTRPIPPYVSRPKGQQIHALLRPIIARTMHDRDIREATKYVGSLVQALQKAGLPASLVLSTPQVAIGDGSNRGPNQTSSAQTLVRTMLQPLDFTLAVTILPTVSFTVQGRTHLSPVTATYYHVTLPPESPLEQICKPYHDVYPDLQALADYLNTATARVLSEHILSKLMAAASTADWIQDVRGTSIRNLDRQDFDLGFAIDKQDDKPALVVRHTSEEGQKRSVKKWTWAAAGDSEGSSLHHIVGQIVGQDLPDGAM</sequence>
<feature type="region of interest" description="Disordered" evidence="9">
    <location>
        <begin position="31"/>
        <end position="92"/>
    </location>
</feature>
<dbReference type="GO" id="GO:0070847">
    <property type="term" value="C:core mediator complex"/>
    <property type="evidence" value="ECO:0007669"/>
    <property type="project" value="TreeGrafter"/>
</dbReference>
<dbReference type="InterPro" id="IPR019313">
    <property type="entry name" value="Mediator_Med17"/>
</dbReference>
<comment type="function">
    <text evidence="8">Component of the Mediator complex, a coactivator involved in the regulated transcription of nearly all RNA polymerase II-dependent genes. Mediator functions as a bridge to convey information from gene-specific regulatory proteins to the basal RNA polymerase II transcription machinery. Mediator is recruited to promoters by direct interactions with regulatory proteins and serves as a scaffold for the assembly of a functional preinitiation complex with RNA polymerase II and the general transcription factors.</text>
</comment>
<protein>
    <recommendedName>
        <fullName evidence="3 8">Mediator of RNA polymerase II transcription subunit 17</fullName>
    </recommendedName>
    <alternativeName>
        <fullName evidence="7 8">Mediator complex subunit 17</fullName>
    </alternativeName>
</protein>
<dbReference type="GO" id="GO:0006357">
    <property type="term" value="P:regulation of transcription by RNA polymerase II"/>
    <property type="evidence" value="ECO:0007669"/>
    <property type="project" value="InterPro"/>
</dbReference>
<dbReference type="PANTHER" id="PTHR13114:SF7">
    <property type="entry name" value="MEDIATOR OF RNA POLYMERASE II TRANSCRIPTION SUBUNIT 17"/>
    <property type="match status" value="1"/>
</dbReference>
<evidence type="ECO:0000313" key="11">
    <source>
        <dbReference type="Proteomes" id="UP000028045"/>
    </source>
</evidence>
<evidence type="ECO:0000313" key="10">
    <source>
        <dbReference type="EMBL" id="KEY65736.1"/>
    </source>
</evidence>
<evidence type="ECO:0000256" key="3">
    <source>
        <dbReference type="ARBA" id="ARBA00019610"/>
    </source>
</evidence>
<keyword evidence="4 8" id="KW-0805">Transcription regulation</keyword>
<evidence type="ECO:0000256" key="7">
    <source>
        <dbReference type="ARBA" id="ARBA00032014"/>
    </source>
</evidence>
<feature type="compositionally biased region" description="Basic and acidic residues" evidence="9">
    <location>
        <begin position="41"/>
        <end position="59"/>
    </location>
</feature>
<evidence type="ECO:0000256" key="6">
    <source>
        <dbReference type="ARBA" id="ARBA00023242"/>
    </source>
</evidence>
<gene>
    <name evidence="8" type="primary">MED17</name>
    <name evidence="10" type="ORF">S7711_05566</name>
</gene>
<dbReference type="Gene3D" id="6.10.250.2620">
    <property type="match status" value="1"/>
</dbReference>
<comment type="similarity">
    <text evidence="2 8">Belongs to the Mediator complex subunit 17 family.</text>
</comment>
<keyword evidence="5 8" id="KW-0804">Transcription</keyword>
<dbReference type="GO" id="GO:0016592">
    <property type="term" value="C:mediator complex"/>
    <property type="evidence" value="ECO:0007669"/>
    <property type="project" value="InterPro"/>
</dbReference>
<dbReference type="Proteomes" id="UP000028045">
    <property type="component" value="Unassembled WGS sequence"/>
</dbReference>
<comment type="subunit">
    <text evidence="8">Component of the Mediator complex.</text>
</comment>
<dbReference type="AlphaFoldDB" id="A0A084AKA7"/>
<dbReference type="PANTHER" id="PTHR13114">
    <property type="entry name" value="MEDIATOR OF RNA POLYMERASE II TRANSCRIPTION SUBUNIT 17"/>
    <property type="match status" value="1"/>
</dbReference>
<feature type="compositionally biased region" description="Acidic residues" evidence="9">
    <location>
        <begin position="60"/>
        <end position="82"/>
    </location>
</feature>
<reference evidence="10 11" key="1">
    <citation type="journal article" date="2014" name="BMC Genomics">
        <title>Comparative genome sequencing reveals chemotype-specific gene clusters in the toxigenic black mold Stachybotrys.</title>
        <authorList>
            <person name="Semeiks J."/>
            <person name="Borek D."/>
            <person name="Otwinowski Z."/>
            <person name="Grishin N.V."/>
        </authorList>
    </citation>
    <scope>NUCLEOTIDE SEQUENCE [LARGE SCALE GENOMIC DNA]</scope>
    <source>
        <strain evidence="11">CBS 109288 / IBT 7711</strain>
    </source>
</reference>
<keyword evidence="11" id="KW-1185">Reference proteome</keyword>
<evidence type="ECO:0000256" key="9">
    <source>
        <dbReference type="SAM" id="MobiDB-lite"/>
    </source>
</evidence>
<keyword evidence="6 8" id="KW-0539">Nucleus</keyword>